<dbReference type="KEGG" id="slan:GV829_06920"/>
<keyword evidence="3" id="KW-1185">Reference proteome</keyword>
<dbReference type="InterPro" id="IPR014567">
    <property type="entry name" value="UCP031900"/>
</dbReference>
<reference evidence="2 3" key="1">
    <citation type="submission" date="2020-01" db="EMBL/GenBank/DDBJ databases">
        <title>Sphingomonas sp. strain CSW-10.</title>
        <authorList>
            <person name="Chen W.-M."/>
        </authorList>
    </citation>
    <scope>NUCLEOTIDE SEQUENCE [LARGE SCALE GENOMIC DNA]</scope>
    <source>
        <strain evidence="2 3">CSW-10</strain>
    </source>
</reference>
<dbReference type="InterPro" id="IPR027372">
    <property type="entry name" value="Phytase-like_dom"/>
</dbReference>
<sequence length="320" mass="34894">MRPPQRNDSQLISARPVAIDSDRSSDRRVGTLIITEAWEIDSANTGFGGYSAMALLDERRFLLASDTGLLAGFTLGRDGRIDRQFIAPPPAGPGKGNFKVDRDMEALTADRARGQFWAAYEHSNQIWRFSRGFARSDGHVAPAAMRRWHANGGAEAMVRLIDGRFLILSETTGARGGGGTAALLFPTDPVESPNAEPIQFAYDAQGRGRVTDAAQLPDGRILLLQRRLSLVDGFVSTLSVAHVDTIRTGGIWRSQTLALFSPPLVTENFEGLAVEDSPEGAVIWMISDDNLTKWQRTLLLRLLLPRDAMPTARPGFAAVP</sequence>
<evidence type="ECO:0000313" key="2">
    <source>
        <dbReference type="EMBL" id="QJQ32219.1"/>
    </source>
</evidence>
<dbReference type="PIRSF" id="PIRSF031900">
    <property type="entry name" value="UCP031900"/>
    <property type="match status" value="1"/>
</dbReference>
<feature type="domain" description="Phytase-like" evidence="1">
    <location>
        <begin position="45"/>
        <end position="290"/>
    </location>
</feature>
<dbReference type="AlphaFoldDB" id="A0A6M4AW19"/>
<dbReference type="EMBL" id="CP053015">
    <property type="protein sequence ID" value="QJQ32219.1"/>
    <property type="molecule type" value="Genomic_DNA"/>
</dbReference>
<dbReference type="Proteomes" id="UP000503018">
    <property type="component" value="Chromosome"/>
</dbReference>
<evidence type="ECO:0000313" key="3">
    <source>
        <dbReference type="Proteomes" id="UP000503018"/>
    </source>
</evidence>
<organism evidence="2 3">
    <name type="scientific">Sphingomonas lacunae</name>
    <dbReference type="NCBI Taxonomy" id="2698828"/>
    <lineage>
        <taxon>Bacteria</taxon>
        <taxon>Pseudomonadati</taxon>
        <taxon>Pseudomonadota</taxon>
        <taxon>Alphaproteobacteria</taxon>
        <taxon>Sphingomonadales</taxon>
        <taxon>Sphingomonadaceae</taxon>
        <taxon>Sphingomonas</taxon>
    </lineage>
</organism>
<dbReference type="RefSeq" id="WP_169945221.1">
    <property type="nucleotide sequence ID" value="NZ_CP053015.1"/>
</dbReference>
<gene>
    <name evidence="2" type="ORF">GV829_06920</name>
</gene>
<protein>
    <submittedName>
        <fullName evidence="2">Esterase-like activity of phytase family protein</fullName>
    </submittedName>
</protein>
<proteinExistence type="predicted"/>
<accession>A0A6M4AW19</accession>
<dbReference type="Pfam" id="PF13449">
    <property type="entry name" value="Phytase-like"/>
    <property type="match status" value="1"/>
</dbReference>
<name>A0A6M4AW19_9SPHN</name>
<evidence type="ECO:0000259" key="1">
    <source>
        <dbReference type="Pfam" id="PF13449"/>
    </source>
</evidence>